<proteinExistence type="predicted"/>
<dbReference type="Pfam" id="PF11148">
    <property type="entry name" value="DUF2922"/>
    <property type="match status" value="1"/>
</dbReference>
<sequence length="73" mass="8096">MEKKLVMTFKDETENKFNLTVNSVKDSISPTEINNIMDYIISTGIFKSKNGKLVSKTSAITVDTSTTEHPLGN</sequence>
<protein>
    <submittedName>
        <fullName evidence="1">DUF2922 domain-containing protein</fullName>
    </submittedName>
</protein>
<reference evidence="1" key="1">
    <citation type="submission" date="2019-04" db="EMBL/GenBank/DDBJ databases">
        <title>Evolution of Biomass-Degrading Anaerobic Consortia Revealed by Metagenomics.</title>
        <authorList>
            <person name="Peng X."/>
        </authorList>
    </citation>
    <scope>NUCLEOTIDE SEQUENCE</scope>
    <source>
        <strain evidence="1">SIG254</strain>
    </source>
</reference>
<organism evidence="1 2">
    <name type="scientific">Clostridium sulfidigenes</name>
    <dbReference type="NCBI Taxonomy" id="318464"/>
    <lineage>
        <taxon>Bacteria</taxon>
        <taxon>Bacillati</taxon>
        <taxon>Bacillota</taxon>
        <taxon>Clostridia</taxon>
        <taxon>Eubacteriales</taxon>
        <taxon>Clostridiaceae</taxon>
        <taxon>Clostridium</taxon>
    </lineage>
</organism>
<evidence type="ECO:0000313" key="2">
    <source>
        <dbReference type="Proteomes" id="UP000768462"/>
    </source>
</evidence>
<name>A0A927WA83_9CLOT</name>
<dbReference type="InterPro" id="IPR021321">
    <property type="entry name" value="DUF2922"/>
</dbReference>
<dbReference type="AlphaFoldDB" id="A0A927WA83"/>
<accession>A0A927WA83</accession>
<evidence type="ECO:0000313" key="1">
    <source>
        <dbReference type="EMBL" id="MBE6061126.1"/>
    </source>
</evidence>
<gene>
    <name evidence="1" type="ORF">E7215_13270</name>
</gene>
<dbReference type="Proteomes" id="UP000768462">
    <property type="component" value="Unassembled WGS sequence"/>
</dbReference>
<comment type="caution">
    <text evidence="1">The sequence shown here is derived from an EMBL/GenBank/DDBJ whole genome shotgun (WGS) entry which is preliminary data.</text>
</comment>
<dbReference type="EMBL" id="SVCM01000151">
    <property type="protein sequence ID" value="MBE6061126.1"/>
    <property type="molecule type" value="Genomic_DNA"/>
</dbReference>